<dbReference type="RefSeq" id="WP_097183331.1">
    <property type="nucleotide sequence ID" value="NZ_OCNK01000002.1"/>
</dbReference>
<feature type="transmembrane region" description="Helical" evidence="1">
    <location>
        <begin position="240"/>
        <end position="259"/>
    </location>
</feature>
<evidence type="ECO:0000313" key="2">
    <source>
        <dbReference type="EMBL" id="SOD97569.1"/>
    </source>
</evidence>
<dbReference type="EMBL" id="OCNK01000002">
    <property type="protein sequence ID" value="SOD97569.1"/>
    <property type="molecule type" value="Genomic_DNA"/>
</dbReference>
<gene>
    <name evidence="2" type="ORF">SAMN06272739_1543</name>
</gene>
<feature type="transmembrane region" description="Helical" evidence="1">
    <location>
        <begin position="306"/>
        <end position="330"/>
    </location>
</feature>
<evidence type="ECO:0000256" key="1">
    <source>
        <dbReference type="SAM" id="Phobius"/>
    </source>
</evidence>
<feature type="transmembrane region" description="Helical" evidence="1">
    <location>
        <begin position="214"/>
        <end position="234"/>
    </location>
</feature>
<organism evidence="2 3">
    <name type="scientific">Blastococcus haudaquaticus</name>
    <dbReference type="NCBI Taxonomy" id="1938745"/>
    <lineage>
        <taxon>Bacteria</taxon>
        <taxon>Bacillati</taxon>
        <taxon>Actinomycetota</taxon>
        <taxon>Actinomycetes</taxon>
        <taxon>Geodermatophilales</taxon>
        <taxon>Geodermatophilaceae</taxon>
        <taxon>Blastococcus</taxon>
    </lineage>
</organism>
<keyword evidence="1" id="KW-0812">Transmembrane</keyword>
<dbReference type="GO" id="GO:0006508">
    <property type="term" value="P:proteolysis"/>
    <property type="evidence" value="ECO:0007669"/>
    <property type="project" value="UniProtKB-KW"/>
</dbReference>
<name>A0A286GR80_9ACTN</name>
<reference evidence="3" key="1">
    <citation type="submission" date="2017-09" db="EMBL/GenBank/DDBJ databases">
        <authorList>
            <person name="Varghese N."/>
            <person name="Submissions S."/>
        </authorList>
    </citation>
    <scope>NUCLEOTIDE SEQUENCE [LARGE SCALE GENOMIC DNA]</scope>
    <source>
        <strain evidence="3">DSM 44270</strain>
    </source>
</reference>
<sequence length="391" mass="40763">MRLAEGVVWRASKRGLVISVPDGDAALLDHPRACRLPEFLEDEPDHPTLAARLGLPAGERLVGELVAAGVLTDGAGGARPNPTGPASRRVVLTRSGLEVTGIERPARWIDRHLVPLLGSAPGRVLLVAVVLAGFVSLLQGQPAGPTVSDRPLVDAVVGLVVGLLLSALHELAHAVALVHYGRRPRRAGFGFYWGAVSFYVDSTEAMALPRRARVVQALAGLAVDVVSISVLATVAQLSSWVLVTGVAWRLAVLVLLDLVTNLLPVLELDGHVALADYLDEPDLAPRARAAFADSLRGVSRPGTPTWMAIYGGVTVVGGLALLAGGAFVWWSAFDDLLRGLFTGGLAEVVAAVLLVTPVALGALVSCLGLLVQGLVREDDVHPPAGYVAQGG</sequence>
<evidence type="ECO:0000313" key="3">
    <source>
        <dbReference type="Proteomes" id="UP000219482"/>
    </source>
</evidence>
<keyword evidence="1" id="KW-0472">Membrane</keyword>
<dbReference type="GO" id="GO:0008237">
    <property type="term" value="F:metallopeptidase activity"/>
    <property type="evidence" value="ECO:0007669"/>
    <property type="project" value="UniProtKB-KW"/>
</dbReference>
<keyword evidence="2" id="KW-0482">Metalloprotease</keyword>
<keyword evidence="2" id="KW-0645">Protease</keyword>
<proteinExistence type="predicted"/>
<feature type="transmembrane region" description="Helical" evidence="1">
    <location>
        <begin position="155"/>
        <end position="178"/>
    </location>
</feature>
<dbReference type="AlphaFoldDB" id="A0A286GR80"/>
<keyword evidence="3" id="KW-1185">Reference proteome</keyword>
<protein>
    <submittedName>
        <fullName evidence="2">Putative peptide zinc metalloprotease protein</fullName>
    </submittedName>
</protein>
<feature type="transmembrane region" description="Helical" evidence="1">
    <location>
        <begin position="350"/>
        <end position="371"/>
    </location>
</feature>
<dbReference type="Proteomes" id="UP000219482">
    <property type="component" value="Unassembled WGS sequence"/>
</dbReference>
<keyword evidence="1" id="KW-1133">Transmembrane helix</keyword>
<feature type="transmembrane region" description="Helical" evidence="1">
    <location>
        <begin position="113"/>
        <end position="135"/>
    </location>
</feature>
<accession>A0A286GR80</accession>
<dbReference type="OrthoDB" id="4640801at2"/>
<keyword evidence="2" id="KW-0378">Hydrolase</keyword>